<accession>A0AC59YUA0</accession>
<evidence type="ECO:0000313" key="2">
    <source>
        <dbReference type="Proteomes" id="UP001162501"/>
    </source>
</evidence>
<dbReference type="EMBL" id="OX596104">
    <property type="protein sequence ID" value="CAM9983093.1"/>
    <property type="molecule type" value="Genomic_DNA"/>
</dbReference>
<evidence type="ECO:0000313" key="1">
    <source>
        <dbReference type="EMBL" id="CAM9983093.1"/>
    </source>
</evidence>
<organism evidence="1 2">
    <name type="scientific">Rangifer tarandus platyrhynchus</name>
    <name type="common">Svalbard reindeer</name>
    <dbReference type="NCBI Taxonomy" id="3082113"/>
    <lineage>
        <taxon>Eukaryota</taxon>
        <taxon>Metazoa</taxon>
        <taxon>Chordata</taxon>
        <taxon>Craniata</taxon>
        <taxon>Vertebrata</taxon>
        <taxon>Euteleostomi</taxon>
        <taxon>Mammalia</taxon>
        <taxon>Eutheria</taxon>
        <taxon>Laurasiatheria</taxon>
        <taxon>Artiodactyla</taxon>
        <taxon>Ruminantia</taxon>
        <taxon>Pecora</taxon>
        <taxon>Cervidae</taxon>
        <taxon>Odocoileinae</taxon>
        <taxon>Rangifer</taxon>
    </lineage>
</organism>
<dbReference type="Proteomes" id="UP001162501">
    <property type="component" value="Chromosome 20"/>
</dbReference>
<gene>
    <name evidence="1" type="ORF">MRATA1EN22A_LOCUS10292</name>
</gene>
<proteinExistence type="predicted"/>
<reference evidence="1" key="1">
    <citation type="submission" date="2023-05" db="EMBL/GenBank/DDBJ databases">
        <authorList>
            <consortium name="ELIXIR-Norway"/>
        </authorList>
    </citation>
    <scope>NUCLEOTIDE SEQUENCE</scope>
</reference>
<reference evidence="1" key="2">
    <citation type="submission" date="2025-03" db="EMBL/GenBank/DDBJ databases">
        <authorList>
            <consortium name="ELIXIR-Norway"/>
            <consortium name="Elixir Norway"/>
        </authorList>
    </citation>
    <scope>NUCLEOTIDE SEQUENCE</scope>
</reference>
<protein>
    <submittedName>
        <fullName evidence="1">Uncharacterized protein</fullName>
    </submittedName>
</protein>
<sequence>MAPRLGLFLIWAGASVFLQLHPVNAGGLPDPGSKPTPPTLADKPLMDEYYLLPQIYTTEVPGTFADSKELPYDPAVSLLGETLSAKEANNVFLLSDEKCVFPFTYGNKKHFDCTFQGSIFPWCSLDADYKGRWKFCTKNDYANCVFPFIFGGKKYETCTRVGSLLGSWCSLSPNYDQDRAWKYCQS</sequence>
<name>A0AC59YUA0_RANTA</name>